<protein>
    <submittedName>
        <fullName evidence="1">Uncharacterized protein</fullName>
    </submittedName>
</protein>
<reference evidence="1" key="1">
    <citation type="journal article" date="2020" name="Stud. Mycol.">
        <title>101 Dothideomycetes genomes: a test case for predicting lifestyles and emergence of pathogens.</title>
        <authorList>
            <person name="Haridas S."/>
            <person name="Albert R."/>
            <person name="Binder M."/>
            <person name="Bloem J."/>
            <person name="Labutti K."/>
            <person name="Salamov A."/>
            <person name="Andreopoulos B."/>
            <person name="Baker S."/>
            <person name="Barry K."/>
            <person name="Bills G."/>
            <person name="Bluhm B."/>
            <person name="Cannon C."/>
            <person name="Castanera R."/>
            <person name="Culley D."/>
            <person name="Daum C."/>
            <person name="Ezra D."/>
            <person name="Gonzalez J."/>
            <person name="Henrissat B."/>
            <person name="Kuo A."/>
            <person name="Liang C."/>
            <person name="Lipzen A."/>
            <person name="Lutzoni F."/>
            <person name="Magnuson J."/>
            <person name="Mondo S."/>
            <person name="Nolan M."/>
            <person name="Ohm R."/>
            <person name="Pangilinan J."/>
            <person name="Park H.-J."/>
            <person name="Ramirez L."/>
            <person name="Alfaro M."/>
            <person name="Sun H."/>
            <person name="Tritt A."/>
            <person name="Yoshinaga Y."/>
            <person name="Zwiers L.-H."/>
            <person name="Turgeon B."/>
            <person name="Goodwin S."/>
            <person name="Spatafora J."/>
            <person name="Crous P."/>
            <person name="Grigoriev I."/>
        </authorList>
    </citation>
    <scope>NUCLEOTIDE SEQUENCE</scope>
    <source>
        <strain evidence="1">CBS 525.71</strain>
    </source>
</reference>
<name>A0ACB6SFS0_9PLEO</name>
<gene>
    <name evidence="1" type="ORF">BU25DRAFT_329375</name>
</gene>
<accession>A0ACB6SFS0</accession>
<organism evidence="1 2">
    <name type="scientific">Macroventuria anomochaeta</name>
    <dbReference type="NCBI Taxonomy" id="301207"/>
    <lineage>
        <taxon>Eukaryota</taxon>
        <taxon>Fungi</taxon>
        <taxon>Dikarya</taxon>
        <taxon>Ascomycota</taxon>
        <taxon>Pezizomycotina</taxon>
        <taxon>Dothideomycetes</taxon>
        <taxon>Pleosporomycetidae</taxon>
        <taxon>Pleosporales</taxon>
        <taxon>Pleosporineae</taxon>
        <taxon>Didymellaceae</taxon>
        <taxon>Macroventuria</taxon>
    </lineage>
</organism>
<evidence type="ECO:0000313" key="1">
    <source>
        <dbReference type="EMBL" id="KAF2633076.1"/>
    </source>
</evidence>
<evidence type="ECO:0000313" key="2">
    <source>
        <dbReference type="Proteomes" id="UP000799754"/>
    </source>
</evidence>
<dbReference type="EMBL" id="MU006702">
    <property type="protein sequence ID" value="KAF2633076.1"/>
    <property type="molecule type" value="Genomic_DNA"/>
</dbReference>
<sequence>MDAEPVLSTAWSKSYKEDAHRFSFLDLPRELRDLIYSYTFHVAGAIFVYTKDPYQPERKLRSKIVRHKNAGVVEPQSVYKWISTGLLQTCRQLHAEAAPVLYGDNTFRIWFLNKTNLALAYCQLVRHVTFTTEATHRIFGPRDLDAVSHGWKHRFWPSILDSGGKMLAQFPNVESLTVPMIPGVESSAWRPAFFAVGGKTAERRIELAAEWMLERSPLTDERLRDCLHLELVPPPGIISREEYAGSRFAPDEEEWDYTEFENAFELMKALD</sequence>
<dbReference type="Proteomes" id="UP000799754">
    <property type="component" value="Unassembled WGS sequence"/>
</dbReference>
<keyword evidence="2" id="KW-1185">Reference proteome</keyword>
<proteinExistence type="predicted"/>
<comment type="caution">
    <text evidence="1">The sequence shown here is derived from an EMBL/GenBank/DDBJ whole genome shotgun (WGS) entry which is preliminary data.</text>
</comment>